<sequence length="434" mass="51876">MENHKNDCWILDNEIRDKKKYIQQNNNKDYCWILDYKIRDVLPLFIIKLELNDIKNLRLVCQKFQLIIDNYSKLFNLIFRLKITDVILKEKFQNIIKQNKIINSFDLNGDYFVNGALLEYIPNYTKELYLQYYRGINQLKEYEFPSSIESLTLFKCEISMKCLNSIQSSLLYFNCNYTDIVDNGGYVLVKYFPSNLKKLSVNNMCLANLKCWPKNLFHLQLFRVYISSYQMSILQTLNQLYYLKLNGIDGIDEINLSNFNSLKTIYYQSRQDIYLPTSSKLLQNLILNCCNEESRIKTSLPKSLIYFEICNPQSHLSFYLLKKEHKLPNLKSLSLYNNGFQQLKIEDIAQIINQYDKLQLLIFTHIKYNTINLEDLKIIFNSTHSNINQIQFRYCPQLYADKIIQLFKNNFLYKFKCQYISNHFDLFFSFTNNK</sequence>
<organism evidence="1">
    <name type="scientific">marine sediment metagenome</name>
    <dbReference type="NCBI Taxonomy" id="412755"/>
    <lineage>
        <taxon>unclassified sequences</taxon>
        <taxon>metagenomes</taxon>
        <taxon>ecological metagenomes</taxon>
    </lineage>
</organism>
<dbReference type="SUPFAM" id="SSF52058">
    <property type="entry name" value="L domain-like"/>
    <property type="match status" value="1"/>
</dbReference>
<accession>A0A0F9HJL4</accession>
<evidence type="ECO:0000313" key="1">
    <source>
        <dbReference type="EMBL" id="KKM15546.1"/>
    </source>
</evidence>
<name>A0A0F9HJL4_9ZZZZ</name>
<dbReference type="AlphaFoldDB" id="A0A0F9HJL4"/>
<gene>
    <name evidence="1" type="ORF">LCGC14_1694970</name>
</gene>
<protein>
    <recommendedName>
        <fullName evidence="2">F-box domain-containing protein</fullName>
    </recommendedName>
</protein>
<dbReference type="InterPro" id="IPR032675">
    <property type="entry name" value="LRR_dom_sf"/>
</dbReference>
<reference evidence="1" key="1">
    <citation type="journal article" date="2015" name="Nature">
        <title>Complex archaea that bridge the gap between prokaryotes and eukaryotes.</title>
        <authorList>
            <person name="Spang A."/>
            <person name="Saw J.H."/>
            <person name="Jorgensen S.L."/>
            <person name="Zaremba-Niedzwiedzka K."/>
            <person name="Martijn J."/>
            <person name="Lind A.E."/>
            <person name="van Eijk R."/>
            <person name="Schleper C."/>
            <person name="Guy L."/>
            <person name="Ettema T.J."/>
        </authorList>
    </citation>
    <scope>NUCLEOTIDE SEQUENCE</scope>
</reference>
<proteinExistence type="predicted"/>
<comment type="caution">
    <text evidence="1">The sequence shown here is derived from an EMBL/GenBank/DDBJ whole genome shotgun (WGS) entry which is preliminary data.</text>
</comment>
<dbReference type="EMBL" id="LAZR01014881">
    <property type="protein sequence ID" value="KKM15546.1"/>
    <property type="molecule type" value="Genomic_DNA"/>
</dbReference>
<evidence type="ECO:0008006" key="2">
    <source>
        <dbReference type="Google" id="ProtNLM"/>
    </source>
</evidence>
<dbReference type="Gene3D" id="3.80.10.10">
    <property type="entry name" value="Ribonuclease Inhibitor"/>
    <property type="match status" value="1"/>
</dbReference>